<evidence type="ECO:0000313" key="2">
    <source>
        <dbReference type="EMBL" id="OAJ44306.1"/>
    </source>
</evidence>
<gene>
    <name evidence="2" type="ORF">BDEG_27551</name>
</gene>
<dbReference type="PANTHER" id="PTHR18444">
    <property type="entry name" value="UPF0538 FAMILY MEMBER"/>
    <property type="match status" value="1"/>
</dbReference>
<dbReference type="OrthoDB" id="937at2759"/>
<dbReference type="EMBL" id="DS022312">
    <property type="protein sequence ID" value="OAJ44306.1"/>
    <property type="molecule type" value="Genomic_DNA"/>
</dbReference>
<dbReference type="VEuPathDB" id="FungiDB:BDEG_27551"/>
<dbReference type="Proteomes" id="UP000077115">
    <property type="component" value="Unassembled WGS sequence"/>
</dbReference>
<organism evidence="2 3">
    <name type="scientific">Batrachochytrium dendrobatidis (strain JEL423)</name>
    <dbReference type="NCBI Taxonomy" id="403673"/>
    <lineage>
        <taxon>Eukaryota</taxon>
        <taxon>Fungi</taxon>
        <taxon>Fungi incertae sedis</taxon>
        <taxon>Chytridiomycota</taxon>
        <taxon>Chytridiomycota incertae sedis</taxon>
        <taxon>Chytridiomycetes</taxon>
        <taxon>Rhizophydiales</taxon>
        <taxon>Rhizophydiales incertae sedis</taxon>
        <taxon>Batrachochytrium</taxon>
    </lineage>
</organism>
<name>A0A177WWI4_BATDL</name>
<dbReference type="PANTHER" id="PTHR18444:SF9">
    <property type="entry name" value="UPF0538 PROTEIN C2ORF76"/>
    <property type="match status" value="1"/>
</dbReference>
<comment type="similarity">
    <text evidence="1">Belongs to the UPF0538 family.</text>
</comment>
<dbReference type="eggNOG" id="KOG4147">
    <property type="taxonomic scope" value="Eukaryota"/>
</dbReference>
<evidence type="ECO:0000256" key="1">
    <source>
        <dbReference type="ARBA" id="ARBA00007176"/>
    </source>
</evidence>
<dbReference type="InterPro" id="IPR018794">
    <property type="entry name" value="UPF0538"/>
</dbReference>
<reference evidence="2 3" key="2">
    <citation type="submission" date="2016-05" db="EMBL/GenBank/DDBJ databases">
        <title>Lineage-specific infection strategies underlie the spectrum of fungal disease in amphibians.</title>
        <authorList>
            <person name="Cuomo C.A."/>
            <person name="Farrer R.A."/>
            <person name="James T."/>
            <person name="Longcore J."/>
            <person name="Birren B."/>
        </authorList>
    </citation>
    <scope>NUCLEOTIDE SEQUENCE [LARGE SCALE GENOMIC DNA]</scope>
    <source>
        <strain evidence="2 3">JEL423</strain>
    </source>
</reference>
<dbReference type="Pfam" id="PF10209">
    <property type="entry name" value="DUF2340"/>
    <property type="match status" value="1"/>
</dbReference>
<reference evidence="2 3" key="1">
    <citation type="submission" date="2006-10" db="EMBL/GenBank/DDBJ databases">
        <title>The Genome Sequence of Batrachochytrium dendrobatidis JEL423.</title>
        <authorList>
            <consortium name="The Broad Institute Genome Sequencing Platform"/>
            <person name="Birren B."/>
            <person name="Lander E."/>
            <person name="Galagan J."/>
            <person name="Cuomo C."/>
            <person name="Devon K."/>
            <person name="Jaffe D."/>
            <person name="Butler J."/>
            <person name="Alvarez P."/>
            <person name="Gnerre S."/>
            <person name="Grabherr M."/>
            <person name="Kleber M."/>
            <person name="Mauceli E."/>
            <person name="Brockman W."/>
            <person name="Young S."/>
            <person name="LaButti K."/>
            <person name="Sykes S."/>
            <person name="DeCaprio D."/>
            <person name="Crawford M."/>
            <person name="Koehrsen M."/>
            <person name="Engels R."/>
            <person name="Montgomery P."/>
            <person name="Pearson M."/>
            <person name="Howarth C."/>
            <person name="Larson L."/>
            <person name="White J."/>
            <person name="O'Leary S."/>
            <person name="Kodira C."/>
            <person name="Zeng Q."/>
            <person name="Yandava C."/>
            <person name="Alvarado L."/>
            <person name="Longcore J."/>
            <person name="James T."/>
        </authorList>
    </citation>
    <scope>NUCLEOTIDE SEQUENCE [LARGE SCALE GENOMIC DNA]</scope>
    <source>
        <strain evidence="2 3">JEL423</strain>
    </source>
</reference>
<sequence length="165" mass="18779">MLAPVLSNISLMNSQTPPDSVTKVVAATAMDSCAPVDDQPKHLTLTIRLIKSFEYRTFKNLVLQHIDPEMLVKDLKILVLEKIESTPGLKPYHNTVFDCLKLYVKAHGSKTQHLIINLDHDEGKDTFIMDDNLTLSAQSVENETELSFFNHELYTLYKAHPNNKW</sequence>
<dbReference type="AlphaFoldDB" id="A0A177WWI4"/>
<proteinExistence type="inferred from homology"/>
<protein>
    <submittedName>
        <fullName evidence="2">Uncharacterized protein</fullName>
    </submittedName>
</protein>
<accession>A0A177WWI4</accession>
<evidence type="ECO:0000313" key="3">
    <source>
        <dbReference type="Proteomes" id="UP000077115"/>
    </source>
</evidence>